<accession>B7GC61</accession>
<evidence type="ECO:0000313" key="3">
    <source>
        <dbReference type="EMBL" id="EEC43805.1"/>
    </source>
</evidence>
<dbReference type="InterPro" id="IPR036378">
    <property type="entry name" value="FAS1_dom_sf"/>
</dbReference>
<protein>
    <recommendedName>
        <fullName evidence="2">FAS1 domain-containing protein</fullName>
    </recommendedName>
</protein>
<dbReference type="PaxDb" id="2850-Phatr49876"/>
<dbReference type="EMBL" id="CM000627">
    <property type="protein sequence ID" value="EEC43805.1"/>
    <property type="molecule type" value="Genomic_DNA"/>
</dbReference>
<reference evidence="4" key="2">
    <citation type="submission" date="2008-08" db="EMBL/GenBank/DDBJ databases">
        <authorList>
            <consortium name="Diatom Consortium"/>
            <person name="Grigoriev I."/>
            <person name="Grimwood J."/>
            <person name="Kuo A."/>
            <person name="Otillar R.P."/>
            <person name="Salamov A."/>
            <person name="Detter J.C."/>
            <person name="Lindquist E."/>
            <person name="Shapiro H."/>
            <person name="Lucas S."/>
            <person name="Glavina del Rio T."/>
            <person name="Pitluck S."/>
            <person name="Rokhsar D."/>
            <person name="Bowler C."/>
        </authorList>
    </citation>
    <scope>GENOME REANNOTATION</scope>
    <source>
        <strain evidence="4">CCAP 1055/1</strain>
    </source>
</reference>
<dbReference type="OrthoDB" id="42799at2759"/>
<feature type="chain" id="PRO_5002856011" description="FAS1 domain-containing protein" evidence="1">
    <location>
        <begin position="21"/>
        <end position="227"/>
    </location>
</feature>
<dbReference type="Pfam" id="PF02469">
    <property type="entry name" value="Fasciclin"/>
    <property type="match status" value="1"/>
</dbReference>
<dbReference type="AlphaFoldDB" id="B7GC61"/>
<dbReference type="eggNOG" id="ENOG502SQ5V">
    <property type="taxonomic scope" value="Eukaryota"/>
</dbReference>
<dbReference type="Proteomes" id="UP000000759">
    <property type="component" value="Chromosome 25"/>
</dbReference>
<dbReference type="GeneID" id="7198509"/>
<sequence length="227" mass="24828">MKTSVAYLFAVLSFLGRSAAFQVTPIGLQNTGVRYRTIFYSTTPEQTSEISNVEKFLQSKYPEFLALIGKNSQVMKTLRESNTEGYTLFAPNTEAFANLGDKKRAQLQDPRNLETAEKMGAYHVVASEPLTATRLFRENWTVPKQDGKPVLAIGGVKSLGGDVPVGRTKSGGLLGWGAKEDGGVTVGPDAKIVQSWNVGNCIVHEVDALVSPVILWRYCDQLRIPGF</sequence>
<keyword evidence="1" id="KW-0732">Signal</keyword>
<dbReference type="RefSeq" id="XP_002184746.1">
    <property type="nucleotide sequence ID" value="XM_002184710.1"/>
</dbReference>
<keyword evidence="4" id="KW-1185">Reference proteome</keyword>
<dbReference type="Gene3D" id="2.30.180.10">
    <property type="entry name" value="FAS1 domain"/>
    <property type="match status" value="1"/>
</dbReference>
<evidence type="ECO:0000313" key="4">
    <source>
        <dbReference type="Proteomes" id="UP000000759"/>
    </source>
</evidence>
<dbReference type="OMA" id="NCIVHEV"/>
<evidence type="ECO:0000259" key="2">
    <source>
        <dbReference type="PROSITE" id="PS50213"/>
    </source>
</evidence>
<dbReference type="InterPro" id="IPR000782">
    <property type="entry name" value="FAS1_domain"/>
</dbReference>
<feature type="signal peptide" evidence="1">
    <location>
        <begin position="1"/>
        <end position="20"/>
    </location>
</feature>
<dbReference type="HOGENOM" id="CLU_1328612_0_0_1"/>
<feature type="domain" description="FAS1" evidence="2">
    <location>
        <begin position="37"/>
        <end position="210"/>
    </location>
</feature>
<dbReference type="InParanoid" id="B7GC61"/>
<gene>
    <name evidence="3" type="ORF">PHATRDRAFT_49876</name>
</gene>
<dbReference type="PROSITE" id="PS50213">
    <property type="entry name" value="FAS1"/>
    <property type="match status" value="1"/>
</dbReference>
<reference evidence="3 4" key="1">
    <citation type="journal article" date="2008" name="Nature">
        <title>The Phaeodactylum genome reveals the evolutionary history of diatom genomes.</title>
        <authorList>
            <person name="Bowler C."/>
            <person name="Allen A.E."/>
            <person name="Badger J.H."/>
            <person name="Grimwood J."/>
            <person name="Jabbari K."/>
            <person name="Kuo A."/>
            <person name="Maheswari U."/>
            <person name="Martens C."/>
            <person name="Maumus F."/>
            <person name="Otillar R.P."/>
            <person name="Rayko E."/>
            <person name="Salamov A."/>
            <person name="Vandepoele K."/>
            <person name="Beszteri B."/>
            <person name="Gruber A."/>
            <person name="Heijde M."/>
            <person name="Katinka M."/>
            <person name="Mock T."/>
            <person name="Valentin K."/>
            <person name="Verret F."/>
            <person name="Berges J.A."/>
            <person name="Brownlee C."/>
            <person name="Cadoret J.P."/>
            <person name="Chiovitti A."/>
            <person name="Choi C.J."/>
            <person name="Coesel S."/>
            <person name="De Martino A."/>
            <person name="Detter J.C."/>
            <person name="Durkin C."/>
            <person name="Falciatore A."/>
            <person name="Fournet J."/>
            <person name="Haruta M."/>
            <person name="Huysman M.J."/>
            <person name="Jenkins B.D."/>
            <person name="Jiroutova K."/>
            <person name="Jorgensen R.E."/>
            <person name="Joubert Y."/>
            <person name="Kaplan A."/>
            <person name="Kroger N."/>
            <person name="Kroth P.G."/>
            <person name="La Roche J."/>
            <person name="Lindquist E."/>
            <person name="Lommer M."/>
            <person name="Martin-Jezequel V."/>
            <person name="Lopez P.J."/>
            <person name="Lucas S."/>
            <person name="Mangogna M."/>
            <person name="McGinnis K."/>
            <person name="Medlin L.K."/>
            <person name="Montsant A."/>
            <person name="Oudot-Le Secq M.P."/>
            <person name="Napoli C."/>
            <person name="Obornik M."/>
            <person name="Parker M.S."/>
            <person name="Petit J.L."/>
            <person name="Porcel B.M."/>
            <person name="Poulsen N."/>
            <person name="Robison M."/>
            <person name="Rychlewski L."/>
            <person name="Rynearson T.A."/>
            <person name="Schmutz J."/>
            <person name="Shapiro H."/>
            <person name="Siaut M."/>
            <person name="Stanley M."/>
            <person name="Sussman M.R."/>
            <person name="Taylor A.R."/>
            <person name="Vardi A."/>
            <person name="von Dassow P."/>
            <person name="Vyverman W."/>
            <person name="Willis A."/>
            <person name="Wyrwicz L.S."/>
            <person name="Rokhsar D.S."/>
            <person name="Weissenbach J."/>
            <person name="Armbrust E.V."/>
            <person name="Green B.R."/>
            <person name="Van de Peer Y."/>
            <person name="Grigoriev I.V."/>
        </authorList>
    </citation>
    <scope>NUCLEOTIDE SEQUENCE [LARGE SCALE GENOMIC DNA]</scope>
    <source>
        <strain evidence="3 4">CCAP 1055/1</strain>
    </source>
</reference>
<name>B7GC61_PHATC</name>
<dbReference type="KEGG" id="pti:PHATRDRAFT_49876"/>
<dbReference type="SUPFAM" id="SSF82153">
    <property type="entry name" value="FAS1 domain"/>
    <property type="match status" value="1"/>
</dbReference>
<proteinExistence type="predicted"/>
<evidence type="ECO:0000256" key="1">
    <source>
        <dbReference type="SAM" id="SignalP"/>
    </source>
</evidence>
<organism evidence="3 4">
    <name type="scientific">Phaeodactylum tricornutum (strain CCAP 1055/1)</name>
    <dbReference type="NCBI Taxonomy" id="556484"/>
    <lineage>
        <taxon>Eukaryota</taxon>
        <taxon>Sar</taxon>
        <taxon>Stramenopiles</taxon>
        <taxon>Ochrophyta</taxon>
        <taxon>Bacillariophyta</taxon>
        <taxon>Bacillariophyceae</taxon>
        <taxon>Bacillariophycidae</taxon>
        <taxon>Naviculales</taxon>
        <taxon>Phaeodactylaceae</taxon>
        <taxon>Phaeodactylum</taxon>
    </lineage>
</organism>